<feature type="compositionally biased region" description="Acidic residues" evidence="1">
    <location>
        <begin position="63"/>
        <end position="90"/>
    </location>
</feature>
<feature type="region of interest" description="Disordered" evidence="1">
    <location>
        <begin position="63"/>
        <end position="222"/>
    </location>
</feature>
<dbReference type="AlphaFoldDB" id="A0A073IBR8"/>
<protein>
    <submittedName>
        <fullName evidence="2">Uncharacterized protein</fullName>
    </submittedName>
</protein>
<accession>A0A073IBR8</accession>
<evidence type="ECO:0000256" key="1">
    <source>
        <dbReference type="SAM" id="MobiDB-lite"/>
    </source>
</evidence>
<feature type="compositionally biased region" description="Basic and acidic residues" evidence="1">
    <location>
        <begin position="91"/>
        <end position="104"/>
    </location>
</feature>
<evidence type="ECO:0000313" key="3">
    <source>
        <dbReference type="Proteomes" id="UP000053232"/>
    </source>
</evidence>
<feature type="compositionally biased region" description="Polar residues" evidence="1">
    <location>
        <begin position="186"/>
        <end position="222"/>
    </location>
</feature>
<feature type="compositionally biased region" description="Acidic residues" evidence="1">
    <location>
        <begin position="105"/>
        <end position="118"/>
    </location>
</feature>
<comment type="caution">
    <text evidence="2">The sequence shown here is derived from an EMBL/GenBank/DDBJ whole genome shotgun (WGS) entry which is preliminary data.</text>
</comment>
<feature type="region of interest" description="Disordered" evidence="1">
    <location>
        <begin position="304"/>
        <end position="380"/>
    </location>
</feature>
<dbReference type="Proteomes" id="UP000053232">
    <property type="component" value="Unassembled WGS sequence"/>
</dbReference>
<evidence type="ECO:0000313" key="2">
    <source>
        <dbReference type="EMBL" id="KEJ82857.1"/>
    </source>
</evidence>
<name>A0A073IBR8_9SPIT</name>
<gene>
    <name evidence="2" type="ORF">OXYTRIMIC_164</name>
</gene>
<feature type="region of interest" description="Disordered" evidence="1">
    <location>
        <begin position="1"/>
        <end position="42"/>
    </location>
</feature>
<feature type="compositionally biased region" description="Polar residues" evidence="1">
    <location>
        <begin position="361"/>
        <end position="380"/>
    </location>
</feature>
<organism evidence="2 3">
    <name type="scientific">Oxytricha trifallax</name>
    <dbReference type="NCBI Taxonomy" id="1172189"/>
    <lineage>
        <taxon>Eukaryota</taxon>
        <taxon>Sar</taxon>
        <taxon>Alveolata</taxon>
        <taxon>Ciliophora</taxon>
        <taxon>Intramacronucleata</taxon>
        <taxon>Spirotrichea</taxon>
        <taxon>Stichotrichia</taxon>
        <taxon>Sporadotrichida</taxon>
        <taxon>Oxytrichidae</taxon>
        <taxon>Oxytrichinae</taxon>
        <taxon>Oxytricha</taxon>
    </lineage>
</organism>
<feature type="compositionally biased region" description="Basic and acidic residues" evidence="1">
    <location>
        <begin position="27"/>
        <end position="38"/>
    </location>
</feature>
<feature type="compositionally biased region" description="Low complexity" evidence="1">
    <location>
        <begin position="334"/>
        <end position="354"/>
    </location>
</feature>
<feature type="compositionally biased region" description="Basic and acidic residues" evidence="1">
    <location>
        <begin position="142"/>
        <end position="166"/>
    </location>
</feature>
<keyword evidence="3" id="KW-1185">Reference proteome</keyword>
<sequence>MRFTGMNFKSSSSRRGQQLLHKKQYKRVNEQSSKEVEYRCPNNKLRQQKSQLYPNLVSIIEEEETFSDDDEDSDLRINDDEEDNVDDEESHDGVERVQERKQMDQIEEENSYDLEDDNQDKSENISVSNSSNYRQKQKKKKYENEEFKTDDEQRKSSDNNKQRNLEFVKISQANTAKKGHEYSKQVIMSQKQRTDQQQNNVNPQSEKQNIETSNIKQSTSSMMPFKSSLSKIFDEYQRKQDINQQLTLLNNIFQNYNIITKQKQPIISHITIKNNSISEDPYYGTYQMSPSTAKFRDISAANTARNKNSVKKHQLTKALESGDSFQVSKDQKTSSHNSNTSPSKNSSNQNPNTNIVPKIESNPNQKQVKFAQPHSSSKEQVQIYPTTNLSDIKQQQRQTLNVQTTINNNLLNPSALQGNGIQGIQLSLILPLKKKQTQGFQLELKKLPQSESETESINVLQSNAFRSQQSDQFDQTYFHNLLPQVDLMQIIEKSSNSPSLSINKKASILSFYDQINQILMLNNHQIQLKMRYRNILNIPSLSDSKVQWEQDDKCSQLKHNKFPKQQRPSKHLTKRFKPFRKNKNVLISRKTEQVPNNKVKSQIDQLKSQQIKIFSNMISLKFFHTTLFMSKLQKTETRSE</sequence>
<feature type="compositionally biased region" description="Polar residues" evidence="1">
    <location>
        <begin position="7"/>
        <end position="16"/>
    </location>
</feature>
<proteinExistence type="predicted"/>
<feature type="compositionally biased region" description="Polar residues" evidence="1">
    <location>
        <begin position="124"/>
        <end position="134"/>
    </location>
</feature>
<reference evidence="3" key="1">
    <citation type="journal article" date="2014" name="Cell">
        <title>The Architecture of a Scrambled Genome Reveals Massive Levels of Genomic Rearrangement during Development.</title>
        <authorList>
            <person name="Chen X."/>
            <person name="Bracht J.R."/>
            <person name="Goldman A.D."/>
            <person name="Dolzhenko E."/>
            <person name="Clay D.M."/>
            <person name="Swart E.C."/>
            <person name="Perlman D.H."/>
            <person name="Doak T.G."/>
            <person name="Stuart A."/>
            <person name="Amemiya C.T."/>
            <person name="Sebra R.P."/>
            <person name="Landweber L.F."/>
        </authorList>
    </citation>
    <scope>NUCLEOTIDE SEQUENCE [LARGE SCALE GENOMIC DNA]</scope>
    <source>
        <strain evidence="3">JRB310</strain>
    </source>
</reference>
<dbReference type="EMBL" id="ARYC01002956">
    <property type="protein sequence ID" value="KEJ82857.1"/>
    <property type="molecule type" value="Genomic_DNA"/>
</dbReference>